<gene>
    <name evidence="2" type="ORF">G7Y85_12685</name>
</gene>
<feature type="region of interest" description="Disordered" evidence="1">
    <location>
        <begin position="30"/>
        <end position="60"/>
    </location>
</feature>
<accession>A0A6M2BSK9</accession>
<name>A0A6M2BSK9_9GAMM</name>
<evidence type="ECO:0000256" key="1">
    <source>
        <dbReference type="SAM" id="MobiDB-lite"/>
    </source>
</evidence>
<comment type="caution">
    <text evidence="2">The sequence shown here is derived from an EMBL/GenBank/DDBJ whole genome shotgun (WGS) entry which is preliminary data.</text>
</comment>
<organism evidence="2 3">
    <name type="scientific">Solimonas terrae</name>
    <dbReference type="NCBI Taxonomy" id="1396819"/>
    <lineage>
        <taxon>Bacteria</taxon>
        <taxon>Pseudomonadati</taxon>
        <taxon>Pseudomonadota</taxon>
        <taxon>Gammaproteobacteria</taxon>
        <taxon>Nevskiales</taxon>
        <taxon>Nevskiaceae</taxon>
        <taxon>Solimonas</taxon>
    </lineage>
</organism>
<proteinExistence type="predicted"/>
<evidence type="ECO:0000313" key="2">
    <source>
        <dbReference type="EMBL" id="NGY05622.1"/>
    </source>
</evidence>
<protein>
    <submittedName>
        <fullName evidence="2">Uncharacterized protein</fullName>
    </submittedName>
</protein>
<keyword evidence="3" id="KW-1185">Reference proteome</keyword>
<evidence type="ECO:0000313" key="3">
    <source>
        <dbReference type="Proteomes" id="UP000472676"/>
    </source>
</evidence>
<dbReference type="EMBL" id="JAAMOW010000006">
    <property type="protein sequence ID" value="NGY05622.1"/>
    <property type="molecule type" value="Genomic_DNA"/>
</dbReference>
<dbReference type="AlphaFoldDB" id="A0A6M2BSK9"/>
<reference evidence="2 3" key="1">
    <citation type="journal article" date="2014" name="Int. J. Syst. Evol. Microbiol.">
        <title>Solimonas terrae sp. nov., isolated from soil.</title>
        <authorList>
            <person name="Kim S.J."/>
            <person name="Moon J.Y."/>
            <person name="Weon H.Y."/>
            <person name="Ahn J.H."/>
            <person name="Chen W.M."/>
            <person name="Kwon S.W."/>
        </authorList>
    </citation>
    <scope>NUCLEOTIDE SEQUENCE [LARGE SCALE GENOMIC DNA]</scope>
    <source>
        <strain evidence="2 3">KIS83-12</strain>
    </source>
</reference>
<dbReference type="Proteomes" id="UP000472676">
    <property type="component" value="Unassembled WGS sequence"/>
</dbReference>
<dbReference type="RefSeq" id="WP_166257496.1">
    <property type="nucleotide sequence ID" value="NZ_JAAMOW010000006.1"/>
</dbReference>
<sequence length="60" mass="7239">MKKRNKSLDELLKVSRRKLQRTPDMIEWERMPAVGREWPNQGWDDTPGERKDSNRKKTSK</sequence>